<dbReference type="InterPro" id="IPR005654">
    <property type="entry name" value="ATPase_AFG1-like"/>
</dbReference>
<sequence length="428" mass="49815">MFNFTNKNIYLIRSCSSLQSVSTAYMNYVNEGILKYDEKQIKIVNYFDSLLNDLNKYSNSIESQNLSFQGRIFNKLFTNKQANNTPKGIYLYGAVGGGKTMLMDMFLQNISIERKERIHFHQFMQQFHKNLHLLKINSKDGKDPIPQITKEIINKSILFCFDEFQVVDIADAMILKRLFTELFDLGLILVATSNRPPKDLYKNGLQRHQFIPFIELIEKKCHIISLDSEIDYRKTSSQAEGMFFVGKSAETENKIENEFKILCTKENDVVGSKTINILGRALFIEKCCGRIAYLHFDELCGRPLSSNDYMAIARVFHTVFIRQIPILTQTRLSEIRRFITMIDTFYDQKVKVICSAEVDLENLFQINKQTELSDTQRILMDDLKINEQEESAHANVFDGSEEIFAYERTVSRLMEMRTEIYLSHRKPS</sequence>
<protein>
    <submittedName>
        <fullName evidence="4">Uncharacterized protein</fullName>
    </submittedName>
</protein>
<dbReference type="PANTHER" id="PTHR12169:SF6">
    <property type="entry name" value="AFG1-LIKE ATPASE"/>
    <property type="match status" value="1"/>
</dbReference>
<dbReference type="AlphaFoldDB" id="A0A6V7WRL8"/>
<dbReference type="NCBIfam" id="NF040713">
    <property type="entry name" value="ZapE"/>
    <property type="match status" value="1"/>
</dbReference>
<comment type="similarity">
    <text evidence="1">Belongs to the AFG1 ATPase family.</text>
</comment>
<keyword evidence="2" id="KW-0547">Nucleotide-binding</keyword>
<dbReference type="SUPFAM" id="SSF52540">
    <property type="entry name" value="P-loop containing nucleoside triphosphate hydrolases"/>
    <property type="match status" value="1"/>
</dbReference>
<evidence type="ECO:0000256" key="3">
    <source>
        <dbReference type="ARBA" id="ARBA00022840"/>
    </source>
</evidence>
<dbReference type="EMBL" id="CAJEWN010000765">
    <property type="protein sequence ID" value="CAD2189699.1"/>
    <property type="molecule type" value="Genomic_DNA"/>
</dbReference>
<proteinExistence type="inferred from homology"/>
<evidence type="ECO:0000256" key="1">
    <source>
        <dbReference type="ARBA" id="ARBA00010322"/>
    </source>
</evidence>
<dbReference type="InterPro" id="IPR027417">
    <property type="entry name" value="P-loop_NTPase"/>
</dbReference>
<keyword evidence="3" id="KW-0067">ATP-binding</keyword>
<organism evidence="4 5">
    <name type="scientific">Meloidogyne enterolobii</name>
    <name type="common">Root-knot nematode worm</name>
    <name type="synonym">Meloidogyne mayaguensis</name>
    <dbReference type="NCBI Taxonomy" id="390850"/>
    <lineage>
        <taxon>Eukaryota</taxon>
        <taxon>Metazoa</taxon>
        <taxon>Ecdysozoa</taxon>
        <taxon>Nematoda</taxon>
        <taxon>Chromadorea</taxon>
        <taxon>Rhabditida</taxon>
        <taxon>Tylenchina</taxon>
        <taxon>Tylenchomorpha</taxon>
        <taxon>Tylenchoidea</taxon>
        <taxon>Meloidogynidae</taxon>
        <taxon>Meloidogyninae</taxon>
        <taxon>Meloidogyne</taxon>
    </lineage>
</organism>
<dbReference type="Gene3D" id="3.40.50.300">
    <property type="entry name" value="P-loop containing nucleotide triphosphate hydrolases"/>
    <property type="match status" value="1"/>
</dbReference>
<name>A0A6V7WRL8_MELEN</name>
<reference evidence="4 5" key="1">
    <citation type="submission" date="2020-08" db="EMBL/GenBank/DDBJ databases">
        <authorList>
            <person name="Koutsovoulos G."/>
            <person name="Danchin GJ E."/>
        </authorList>
    </citation>
    <scope>NUCLEOTIDE SEQUENCE [LARGE SCALE GENOMIC DNA]</scope>
</reference>
<accession>A0A6V7WRL8</accession>
<evidence type="ECO:0000313" key="5">
    <source>
        <dbReference type="Proteomes" id="UP000580250"/>
    </source>
</evidence>
<dbReference type="GO" id="GO:0005524">
    <property type="term" value="F:ATP binding"/>
    <property type="evidence" value="ECO:0007669"/>
    <property type="project" value="UniProtKB-KW"/>
</dbReference>
<gene>
    <name evidence="4" type="ORF">MENT_LOCUS42436</name>
</gene>
<dbReference type="Pfam" id="PF03969">
    <property type="entry name" value="AFG1_ATPase"/>
    <property type="match status" value="1"/>
</dbReference>
<dbReference type="Proteomes" id="UP000580250">
    <property type="component" value="Unassembled WGS sequence"/>
</dbReference>
<evidence type="ECO:0000313" key="4">
    <source>
        <dbReference type="EMBL" id="CAD2189699.1"/>
    </source>
</evidence>
<dbReference type="PANTHER" id="PTHR12169">
    <property type="entry name" value="ATPASE N2B"/>
    <property type="match status" value="1"/>
</dbReference>
<dbReference type="OrthoDB" id="548867at2759"/>
<comment type="caution">
    <text evidence="4">The sequence shown here is derived from an EMBL/GenBank/DDBJ whole genome shotgun (WGS) entry which is preliminary data.</text>
</comment>
<dbReference type="GO" id="GO:0005739">
    <property type="term" value="C:mitochondrion"/>
    <property type="evidence" value="ECO:0007669"/>
    <property type="project" value="TreeGrafter"/>
</dbReference>
<dbReference type="GO" id="GO:0016887">
    <property type="term" value="F:ATP hydrolysis activity"/>
    <property type="evidence" value="ECO:0007669"/>
    <property type="project" value="InterPro"/>
</dbReference>
<evidence type="ECO:0000256" key="2">
    <source>
        <dbReference type="ARBA" id="ARBA00022741"/>
    </source>
</evidence>